<accession>X1JDY3</accession>
<organism evidence="1">
    <name type="scientific">marine sediment metagenome</name>
    <dbReference type="NCBI Taxonomy" id="412755"/>
    <lineage>
        <taxon>unclassified sequences</taxon>
        <taxon>metagenomes</taxon>
        <taxon>ecological metagenomes</taxon>
    </lineage>
</organism>
<dbReference type="GO" id="GO:0003676">
    <property type="term" value="F:nucleic acid binding"/>
    <property type="evidence" value="ECO:0007669"/>
    <property type="project" value="InterPro"/>
</dbReference>
<feature type="non-terminal residue" evidence="1">
    <location>
        <position position="96"/>
    </location>
</feature>
<dbReference type="AlphaFoldDB" id="X1JDY3"/>
<reference evidence="1" key="1">
    <citation type="journal article" date="2014" name="Front. Microbiol.">
        <title>High frequency of phylogenetically diverse reductive dehalogenase-homologous genes in deep subseafloor sedimentary metagenomes.</title>
        <authorList>
            <person name="Kawai M."/>
            <person name="Futagami T."/>
            <person name="Toyoda A."/>
            <person name="Takaki Y."/>
            <person name="Nishi S."/>
            <person name="Hori S."/>
            <person name="Arai W."/>
            <person name="Tsubouchi T."/>
            <person name="Morono Y."/>
            <person name="Uchiyama I."/>
            <person name="Ito T."/>
            <person name="Fujiyama A."/>
            <person name="Inagaki F."/>
            <person name="Takami H."/>
        </authorList>
    </citation>
    <scope>NUCLEOTIDE SEQUENCE</scope>
    <source>
        <strain evidence="1">Expedition CK06-06</strain>
    </source>
</reference>
<comment type="caution">
    <text evidence="1">The sequence shown here is derived from an EMBL/GenBank/DDBJ whole genome shotgun (WGS) entry which is preliminary data.</text>
</comment>
<gene>
    <name evidence="1" type="ORF">S03H2_70267</name>
</gene>
<protein>
    <recommendedName>
        <fullName evidence="2">PD(D/E)XK endonuclease domain-containing protein</fullName>
    </recommendedName>
</protein>
<name>X1JDY3_9ZZZZ</name>
<dbReference type="Gene3D" id="3.40.1350.10">
    <property type="match status" value="1"/>
</dbReference>
<evidence type="ECO:0000313" key="1">
    <source>
        <dbReference type="EMBL" id="GAH92202.1"/>
    </source>
</evidence>
<dbReference type="InterPro" id="IPR011856">
    <property type="entry name" value="tRNA_endonuc-like_dom_sf"/>
</dbReference>
<proteinExistence type="predicted"/>
<sequence>MLKEGLDVYIPMVDDDAIDAVIKRKDDSFITVQIKARSKDVVFGNAALFAAIPHEPRKNYWFIFYSERMHKIWIMTSDEFIKESRQNKTGKNKGKR</sequence>
<evidence type="ECO:0008006" key="2">
    <source>
        <dbReference type="Google" id="ProtNLM"/>
    </source>
</evidence>
<dbReference type="EMBL" id="BARU01046651">
    <property type="protein sequence ID" value="GAH92202.1"/>
    <property type="molecule type" value="Genomic_DNA"/>
</dbReference>